<sequence length="331" mass="37442">MPPKYEERAKSRIKGFLKRFPDVLAKAEDAGFNESDTRTLVQEVLNTALGYDKFFEITSEFEIKGRYADFAVKLDNKIKFFIEVKAIGSKLTDKDIFQIQSYSASHNLPWMVLTNGRIWRCYHLTSGNPPDIEIVFEVDLLQAKEDLTEATNRLYLLSKEAVWRDAISDFWEVAKATSPTAIAQCLLSEGVLDEIRKELYRTTKQRIDNQTIWEVLTTQIIKGNILSQIIIPSKKARSSKKEVKKKSLPATCFAYVPDPNKPSTWKLRYRNPDGSVSPSHLAGAVAALSPGGFRGKKVNIPEKDLPKVKETLLNAYFEIGTPEKNIPPGIK</sequence>
<dbReference type="EMBL" id="DRIH01000078">
    <property type="protein sequence ID" value="HEC67667.1"/>
    <property type="molecule type" value="Genomic_DNA"/>
</dbReference>
<evidence type="ECO:0000313" key="2">
    <source>
        <dbReference type="EMBL" id="HEB73592.1"/>
    </source>
</evidence>
<feature type="domain" description="Type I restriction enzyme R protein N-terminal" evidence="1">
    <location>
        <begin position="34"/>
        <end position="126"/>
    </location>
</feature>
<evidence type="ECO:0000313" key="3">
    <source>
        <dbReference type="EMBL" id="HEC67667.1"/>
    </source>
</evidence>
<name>A0A7C1ZN68_DESA2</name>
<dbReference type="Proteomes" id="UP000885738">
    <property type="component" value="Unassembled WGS sequence"/>
</dbReference>
<comment type="caution">
    <text evidence="3">The sequence shown here is derived from an EMBL/GenBank/DDBJ whole genome shotgun (WGS) entry which is preliminary data.</text>
</comment>
<dbReference type="Pfam" id="PF13588">
    <property type="entry name" value="HSDR_N_2"/>
    <property type="match status" value="1"/>
</dbReference>
<gene>
    <name evidence="3" type="ORF">ENI35_02475</name>
    <name evidence="2" type="ORF">ENJ03_00020</name>
</gene>
<evidence type="ECO:0000259" key="1">
    <source>
        <dbReference type="Pfam" id="PF13588"/>
    </source>
</evidence>
<protein>
    <recommendedName>
        <fullName evidence="1">Type I restriction enzyme R protein N-terminal domain-containing protein</fullName>
    </recommendedName>
</protein>
<dbReference type="EMBL" id="DRKW01000002">
    <property type="protein sequence ID" value="HEB73592.1"/>
    <property type="molecule type" value="Genomic_DNA"/>
</dbReference>
<organism evidence="3">
    <name type="scientific">Desulfofervidus auxilii</name>
    <dbReference type="NCBI Taxonomy" id="1621989"/>
    <lineage>
        <taxon>Bacteria</taxon>
        <taxon>Pseudomonadati</taxon>
        <taxon>Thermodesulfobacteriota</taxon>
        <taxon>Candidatus Desulfofervidia</taxon>
        <taxon>Candidatus Desulfofervidales</taxon>
        <taxon>Candidatus Desulfofervidaceae</taxon>
        <taxon>Candidatus Desulfofervidus</taxon>
    </lineage>
</organism>
<proteinExistence type="predicted"/>
<dbReference type="AlphaFoldDB" id="A0A7C1ZN68"/>
<accession>A0A7C1ZN68</accession>
<dbReference type="InterPro" id="IPR029464">
    <property type="entry name" value="HSDR_N"/>
</dbReference>
<dbReference type="Proteomes" id="UP000886268">
    <property type="component" value="Unassembled WGS sequence"/>
</dbReference>
<reference evidence="3" key="1">
    <citation type="journal article" date="2020" name="mSystems">
        <title>Genome- and Community-Level Interaction Insights into Carbon Utilization and Element Cycling Functions of Hydrothermarchaeota in Hydrothermal Sediment.</title>
        <authorList>
            <person name="Zhou Z."/>
            <person name="Liu Y."/>
            <person name="Xu W."/>
            <person name="Pan J."/>
            <person name="Luo Z.H."/>
            <person name="Li M."/>
        </authorList>
    </citation>
    <scope>NUCLEOTIDE SEQUENCE [LARGE SCALE GENOMIC DNA]</scope>
    <source>
        <strain evidence="3">HyVt-389</strain>
        <strain evidence="2">HyVt-45</strain>
    </source>
</reference>